<name>A0A8S8XGB0_9PROT</name>
<proteinExistence type="predicted"/>
<reference evidence="2" key="1">
    <citation type="submission" date="2021-02" db="EMBL/GenBank/DDBJ databases">
        <title>Genome sequence of Rhodospirillales sp. strain TMPK1 isolated from soil.</title>
        <authorList>
            <person name="Nakai R."/>
            <person name="Kusada H."/>
            <person name="Tamaki H."/>
        </authorList>
    </citation>
    <scope>NUCLEOTIDE SEQUENCE</scope>
    <source>
        <strain evidence="2">TMPK1</strain>
    </source>
</reference>
<sequence>MAFPLMPKATAVWMVENTGLTFDQIAAFTGLHKLEVQGIADGEVAIGMVGLDPVAGGQISKEALAAAEADPAARLTLIHKDLPAPVKRAKGPRYTPVTKRAEKPDAIAWLIKQYPSLSDTQIGRLIGTTKATIQSVRNKTHETASTIKPKSPVLLGLCTQAELDEAISKIRAKAGSMAPVDASYDEPDAEIQDESTEHAEH</sequence>
<feature type="compositionally biased region" description="Acidic residues" evidence="1">
    <location>
        <begin position="183"/>
        <end position="194"/>
    </location>
</feature>
<evidence type="ECO:0000313" key="3">
    <source>
        <dbReference type="Proteomes" id="UP000681075"/>
    </source>
</evidence>
<dbReference type="Proteomes" id="UP000681075">
    <property type="component" value="Unassembled WGS sequence"/>
</dbReference>
<dbReference type="InterPro" id="IPR010421">
    <property type="entry name" value="TrcR"/>
</dbReference>
<dbReference type="Pfam" id="PF06242">
    <property type="entry name" value="TrcR"/>
    <property type="match status" value="1"/>
</dbReference>
<accession>A0A8S8XGB0</accession>
<dbReference type="RefSeq" id="WP_420243400.1">
    <property type="nucleotide sequence ID" value="NZ_BOPV01000001.1"/>
</dbReference>
<organism evidence="2 3">
    <name type="scientific">Roseiterribacter gracilis</name>
    <dbReference type="NCBI Taxonomy" id="2812848"/>
    <lineage>
        <taxon>Bacteria</taxon>
        <taxon>Pseudomonadati</taxon>
        <taxon>Pseudomonadota</taxon>
        <taxon>Alphaproteobacteria</taxon>
        <taxon>Rhodospirillales</taxon>
        <taxon>Roseiterribacteraceae</taxon>
        <taxon>Roseiterribacter</taxon>
    </lineage>
</organism>
<evidence type="ECO:0008006" key="4">
    <source>
        <dbReference type="Google" id="ProtNLM"/>
    </source>
</evidence>
<keyword evidence="3" id="KW-1185">Reference proteome</keyword>
<evidence type="ECO:0000256" key="1">
    <source>
        <dbReference type="SAM" id="MobiDB-lite"/>
    </source>
</evidence>
<evidence type="ECO:0000313" key="2">
    <source>
        <dbReference type="EMBL" id="GIL40296.1"/>
    </source>
</evidence>
<dbReference type="EMBL" id="BOPV01000001">
    <property type="protein sequence ID" value="GIL40296.1"/>
    <property type="molecule type" value="Genomic_DNA"/>
</dbReference>
<feature type="region of interest" description="Disordered" evidence="1">
    <location>
        <begin position="175"/>
        <end position="201"/>
    </location>
</feature>
<gene>
    <name evidence="2" type="ORF">TMPK1_25330</name>
</gene>
<protein>
    <recommendedName>
        <fullName evidence="4">Cytoplasmic protein</fullName>
    </recommendedName>
</protein>
<dbReference type="AlphaFoldDB" id="A0A8S8XGB0"/>
<comment type="caution">
    <text evidence="2">The sequence shown here is derived from an EMBL/GenBank/DDBJ whole genome shotgun (WGS) entry which is preliminary data.</text>
</comment>